<dbReference type="InterPro" id="IPR036844">
    <property type="entry name" value="Hint_dom_sf"/>
</dbReference>
<dbReference type="Gene3D" id="2.170.16.10">
    <property type="entry name" value="Hedgehog/Intein (Hint) domain"/>
    <property type="match status" value="1"/>
</dbReference>
<dbReference type="GO" id="GO:0016539">
    <property type="term" value="P:intein-mediated protein splicing"/>
    <property type="evidence" value="ECO:0007669"/>
    <property type="project" value="InterPro"/>
</dbReference>
<evidence type="ECO:0000256" key="1">
    <source>
        <dbReference type="SAM" id="MobiDB-lite"/>
    </source>
</evidence>
<dbReference type="PROSITE" id="PS50817">
    <property type="entry name" value="INTEIN_N_TER"/>
    <property type="match status" value="1"/>
</dbReference>
<dbReference type="InterPro" id="IPR028992">
    <property type="entry name" value="Hedgehog/Intein_dom"/>
</dbReference>
<sequence length="225" mass="25372">MARDSDTRDPETAPCNGMNWRDRDRGQARISPCFTPGTLIATPRGERLVENLQVGDRVITRDNGIQQIRWIGHNAMGREGLARASYLQPILIRQGALGNGLPERDMMVSPNHRVLVANDKTALYFEDREVLVAAKHLTGLIGIDAVETTAVTYIHFMFTQHEVVLSDGAWTESFQPGDQSLRGLDNAQRNEIFELFPDLRHAEGQEAYPSARRTLRKREAKMLLH</sequence>
<feature type="compositionally biased region" description="Basic and acidic residues" evidence="1">
    <location>
        <begin position="1"/>
        <end position="11"/>
    </location>
</feature>
<proteinExistence type="predicted"/>
<dbReference type="InterPro" id="IPR006141">
    <property type="entry name" value="Intein_N"/>
</dbReference>
<comment type="caution">
    <text evidence="3">The sequence shown here is derived from an EMBL/GenBank/DDBJ whole genome shotgun (WGS) entry which is preliminary data.</text>
</comment>
<evidence type="ECO:0000313" key="3">
    <source>
        <dbReference type="EMBL" id="PRZ47219.1"/>
    </source>
</evidence>
<organism evidence="3 4">
    <name type="scientific">Tritonibacter scottomollicae</name>
    <name type="common">Epibacterium scottomollicae</name>
    <dbReference type="NCBI Taxonomy" id="483013"/>
    <lineage>
        <taxon>Bacteria</taxon>
        <taxon>Pseudomonadati</taxon>
        <taxon>Pseudomonadota</taxon>
        <taxon>Alphaproteobacteria</taxon>
        <taxon>Rhodobacterales</taxon>
        <taxon>Paracoccaceae</taxon>
        <taxon>Tritonibacter</taxon>
    </lineage>
</organism>
<dbReference type="EMBL" id="PVUF01000007">
    <property type="protein sequence ID" value="PRZ47219.1"/>
    <property type="molecule type" value="Genomic_DNA"/>
</dbReference>
<feature type="region of interest" description="Disordered" evidence="1">
    <location>
        <begin position="1"/>
        <end position="23"/>
    </location>
</feature>
<evidence type="ECO:0000259" key="2">
    <source>
        <dbReference type="Pfam" id="PF13403"/>
    </source>
</evidence>
<gene>
    <name evidence="3" type="ORF">CLV89_10766</name>
</gene>
<evidence type="ECO:0000313" key="4">
    <source>
        <dbReference type="Proteomes" id="UP000237718"/>
    </source>
</evidence>
<accession>A0A2T1AF55</accession>
<feature type="domain" description="Hedgehog/Intein (Hint)" evidence="2">
    <location>
        <begin position="32"/>
        <end position="178"/>
    </location>
</feature>
<dbReference type="SUPFAM" id="SSF51294">
    <property type="entry name" value="Hedgehog/intein (Hint) domain"/>
    <property type="match status" value="1"/>
</dbReference>
<reference evidence="3 4" key="1">
    <citation type="submission" date="2018-03" db="EMBL/GenBank/DDBJ databases">
        <title>Genomic Encyclopedia of Archaeal and Bacterial Type Strains, Phase II (KMG-II): from individual species to whole genera.</title>
        <authorList>
            <person name="Goeker M."/>
        </authorList>
    </citation>
    <scope>NUCLEOTIDE SEQUENCE [LARGE SCALE GENOMIC DNA]</scope>
    <source>
        <strain evidence="3 4">DSM 25328</strain>
    </source>
</reference>
<name>A0A2T1AF55_TRISK</name>
<dbReference type="AlphaFoldDB" id="A0A2T1AF55"/>
<protein>
    <submittedName>
        <fullName evidence="3">Hint domain-containing protein</fullName>
    </submittedName>
</protein>
<dbReference type="Proteomes" id="UP000237718">
    <property type="component" value="Unassembled WGS sequence"/>
</dbReference>
<dbReference type="Pfam" id="PF13403">
    <property type="entry name" value="Hint_2"/>
    <property type="match status" value="1"/>
</dbReference>